<sequence>MLEEERKSFDFAADLIKQVLTLSSAIIAVTVSAAKFLFASASADVFQVMFISWASFIVCILFGFFAYMSLTGELARPKIPGAPHIYTGKIRFFMTIHLLAFFIGIIFVALFAYAGQECTDPAATWLCKRLL</sequence>
<gene>
    <name evidence="2" type="ORF">FQV27_13085</name>
</gene>
<keyword evidence="3" id="KW-1185">Reference proteome</keyword>
<keyword evidence="1" id="KW-1133">Transmembrane helix</keyword>
<dbReference type="EMBL" id="VOPL01000005">
    <property type="protein sequence ID" value="TXB68113.1"/>
    <property type="molecule type" value="Genomic_DNA"/>
</dbReference>
<dbReference type="OrthoDB" id="8481280at2"/>
<evidence type="ECO:0000313" key="3">
    <source>
        <dbReference type="Proteomes" id="UP000321562"/>
    </source>
</evidence>
<feature type="transmembrane region" description="Helical" evidence="1">
    <location>
        <begin position="20"/>
        <end position="38"/>
    </location>
</feature>
<proteinExistence type="predicted"/>
<keyword evidence="1" id="KW-0472">Membrane</keyword>
<feature type="transmembrane region" description="Helical" evidence="1">
    <location>
        <begin position="50"/>
        <end position="70"/>
    </location>
</feature>
<feature type="transmembrane region" description="Helical" evidence="1">
    <location>
        <begin position="90"/>
        <end position="114"/>
    </location>
</feature>
<reference evidence="2 3" key="1">
    <citation type="submission" date="2019-08" db="EMBL/GenBank/DDBJ databases">
        <authorList>
            <person name="Ye J."/>
        </authorList>
    </citation>
    <scope>NUCLEOTIDE SEQUENCE [LARGE SCALE GENOMIC DNA]</scope>
    <source>
        <strain evidence="2 3">TK008</strain>
    </source>
</reference>
<evidence type="ECO:0000313" key="2">
    <source>
        <dbReference type="EMBL" id="TXB68113.1"/>
    </source>
</evidence>
<name>A0A5C6S171_9RHOB</name>
<dbReference type="Proteomes" id="UP000321562">
    <property type="component" value="Unassembled WGS sequence"/>
</dbReference>
<dbReference type="AlphaFoldDB" id="A0A5C6S171"/>
<protein>
    <submittedName>
        <fullName evidence="2">Uncharacterized protein</fullName>
    </submittedName>
</protein>
<accession>A0A5C6S171</accession>
<keyword evidence="1" id="KW-0812">Transmembrane</keyword>
<evidence type="ECO:0000256" key="1">
    <source>
        <dbReference type="SAM" id="Phobius"/>
    </source>
</evidence>
<organism evidence="2 3">
    <name type="scientific">Paracoccus aurantiacus</name>
    <dbReference type="NCBI Taxonomy" id="2599412"/>
    <lineage>
        <taxon>Bacteria</taxon>
        <taxon>Pseudomonadati</taxon>
        <taxon>Pseudomonadota</taxon>
        <taxon>Alphaproteobacteria</taxon>
        <taxon>Rhodobacterales</taxon>
        <taxon>Paracoccaceae</taxon>
        <taxon>Paracoccus</taxon>
    </lineage>
</organism>
<comment type="caution">
    <text evidence="2">The sequence shown here is derived from an EMBL/GenBank/DDBJ whole genome shotgun (WGS) entry which is preliminary data.</text>
</comment>
<dbReference type="RefSeq" id="WP_147099231.1">
    <property type="nucleotide sequence ID" value="NZ_JBHUFH010000003.1"/>
</dbReference>